<dbReference type="EMBL" id="VSSQ01005575">
    <property type="protein sequence ID" value="MPM29673.1"/>
    <property type="molecule type" value="Genomic_DNA"/>
</dbReference>
<organism evidence="1">
    <name type="scientific">bioreactor metagenome</name>
    <dbReference type="NCBI Taxonomy" id="1076179"/>
    <lineage>
        <taxon>unclassified sequences</taxon>
        <taxon>metagenomes</taxon>
        <taxon>ecological metagenomes</taxon>
    </lineage>
</organism>
<accession>A0A644YT75</accession>
<gene>
    <name evidence="1" type="ORF">SDC9_76213</name>
</gene>
<comment type="caution">
    <text evidence="1">The sequence shown here is derived from an EMBL/GenBank/DDBJ whole genome shotgun (WGS) entry which is preliminary data.</text>
</comment>
<protein>
    <submittedName>
        <fullName evidence="1">Uncharacterized protein</fullName>
    </submittedName>
</protein>
<dbReference type="AlphaFoldDB" id="A0A644YT75"/>
<name>A0A644YT75_9ZZZZ</name>
<sequence length="89" mass="10074">MVRQISADALDLNIMDARLLQDEARCIRSGVTVLAFHLVIGIEGTFDESRSDHGNHDTEDDQYIGAIEEWIQHVSSTFLLVTLQYSIRL</sequence>
<reference evidence="1" key="1">
    <citation type="submission" date="2019-08" db="EMBL/GenBank/DDBJ databases">
        <authorList>
            <person name="Kucharzyk K."/>
            <person name="Murdoch R.W."/>
            <person name="Higgins S."/>
            <person name="Loffler F."/>
        </authorList>
    </citation>
    <scope>NUCLEOTIDE SEQUENCE</scope>
</reference>
<evidence type="ECO:0000313" key="1">
    <source>
        <dbReference type="EMBL" id="MPM29673.1"/>
    </source>
</evidence>
<proteinExistence type="predicted"/>